<evidence type="ECO:0000256" key="1">
    <source>
        <dbReference type="SAM" id="Phobius"/>
    </source>
</evidence>
<keyword evidence="1" id="KW-0812">Transmembrane</keyword>
<keyword evidence="1" id="KW-1133">Transmembrane helix</keyword>
<keyword evidence="1" id="KW-0472">Membrane</keyword>
<dbReference type="EMBL" id="MTYJ01000157">
    <property type="protein sequence ID" value="OQV11962.1"/>
    <property type="molecule type" value="Genomic_DNA"/>
</dbReference>
<protein>
    <recommendedName>
        <fullName evidence="5">CUB domain-containing protein</fullName>
    </recommendedName>
</protein>
<dbReference type="OrthoDB" id="10654667at2759"/>
<keyword evidence="4" id="KW-1185">Reference proteome</keyword>
<proteinExistence type="predicted"/>
<evidence type="ECO:0000313" key="3">
    <source>
        <dbReference type="EMBL" id="OQV11962.1"/>
    </source>
</evidence>
<comment type="caution">
    <text evidence="3">The sequence shown here is derived from an EMBL/GenBank/DDBJ whole genome shotgun (WGS) entry which is preliminary data.</text>
</comment>
<evidence type="ECO:0000313" key="4">
    <source>
        <dbReference type="Proteomes" id="UP000192578"/>
    </source>
</evidence>
<name>A0A1W0W9Y3_HYPEX</name>
<feature type="transmembrane region" description="Helical" evidence="1">
    <location>
        <begin position="234"/>
        <end position="258"/>
    </location>
</feature>
<evidence type="ECO:0008006" key="5">
    <source>
        <dbReference type="Google" id="ProtNLM"/>
    </source>
</evidence>
<keyword evidence="2" id="KW-0732">Signal</keyword>
<gene>
    <name evidence="3" type="ORF">BV898_13757</name>
</gene>
<evidence type="ECO:0000256" key="2">
    <source>
        <dbReference type="SAM" id="SignalP"/>
    </source>
</evidence>
<feature type="chain" id="PRO_5012438686" description="CUB domain-containing protein" evidence="2">
    <location>
        <begin position="19"/>
        <end position="338"/>
    </location>
</feature>
<sequence length="338" mass="36755">MLLRLGAPVLLLVLSTSAATYKPYDLNDYCGSTITLTSDELAGVLKFDSAPARSCTVNVTVDILSYETYAIYFNVKYLSLYQSKVNIYESYTTTSGSRLFKLVKQLPGGDVYSSFSPTSVAQLLSSYQSKVTLSIEFIRSSPNFTWNSRSFRLDYNVLRGQSRSDNIYCTALSGYMHKDLYCETGDRVNCPNAYTSTIDVGNYAFWKNQGTSGTYGSSCRASPVSSYSPDIDTFTIVGAIIGSVFSLTILVVIAQLICRHQRGRSLHRHVQGVAVPMHSAASGPTTSVGPYVVGQPNYPVQPQPYPQNFVGAPPTYAEVQASTAAGPDTGAMPDASKY</sequence>
<organism evidence="3 4">
    <name type="scientific">Hypsibius exemplaris</name>
    <name type="common">Freshwater tardigrade</name>
    <dbReference type="NCBI Taxonomy" id="2072580"/>
    <lineage>
        <taxon>Eukaryota</taxon>
        <taxon>Metazoa</taxon>
        <taxon>Ecdysozoa</taxon>
        <taxon>Tardigrada</taxon>
        <taxon>Eutardigrada</taxon>
        <taxon>Parachela</taxon>
        <taxon>Hypsibioidea</taxon>
        <taxon>Hypsibiidae</taxon>
        <taxon>Hypsibius</taxon>
    </lineage>
</organism>
<accession>A0A1W0W9Y3</accession>
<dbReference type="Proteomes" id="UP000192578">
    <property type="component" value="Unassembled WGS sequence"/>
</dbReference>
<reference evidence="4" key="1">
    <citation type="submission" date="2017-01" db="EMBL/GenBank/DDBJ databases">
        <title>Comparative genomics of anhydrobiosis in the tardigrade Hypsibius dujardini.</title>
        <authorList>
            <person name="Yoshida Y."/>
            <person name="Koutsovoulos G."/>
            <person name="Laetsch D."/>
            <person name="Stevens L."/>
            <person name="Kumar S."/>
            <person name="Horikawa D."/>
            <person name="Ishino K."/>
            <person name="Komine S."/>
            <person name="Tomita M."/>
            <person name="Blaxter M."/>
            <person name="Arakawa K."/>
        </authorList>
    </citation>
    <scope>NUCLEOTIDE SEQUENCE [LARGE SCALE GENOMIC DNA]</scope>
    <source>
        <strain evidence="4">Z151</strain>
    </source>
</reference>
<dbReference type="AlphaFoldDB" id="A0A1W0W9Y3"/>
<feature type="signal peptide" evidence="2">
    <location>
        <begin position="1"/>
        <end position="18"/>
    </location>
</feature>